<dbReference type="GO" id="GO:0016887">
    <property type="term" value="F:ATP hydrolysis activity"/>
    <property type="evidence" value="ECO:0007669"/>
    <property type="project" value="InterPro"/>
</dbReference>
<dbReference type="PROSITE" id="PS50893">
    <property type="entry name" value="ABC_TRANSPORTER_2"/>
    <property type="match status" value="1"/>
</dbReference>
<dbReference type="FunFam" id="3.40.50.300:FF:000032">
    <property type="entry name" value="Export ABC transporter ATP-binding protein"/>
    <property type="match status" value="1"/>
</dbReference>
<dbReference type="EMBL" id="MFSS01000008">
    <property type="protein sequence ID" value="OGI44889.1"/>
    <property type="molecule type" value="Genomic_DNA"/>
</dbReference>
<dbReference type="InterPro" id="IPR003439">
    <property type="entry name" value="ABC_transporter-like_ATP-bd"/>
</dbReference>
<evidence type="ECO:0000259" key="5">
    <source>
        <dbReference type="PROSITE" id="PS50893"/>
    </source>
</evidence>
<dbReference type="SMART" id="SM00382">
    <property type="entry name" value="AAA"/>
    <property type="match status" value="1"/>
</dbReference>
<dbReference type="PROSITE" id="PS00211">
    <property type="entry name" value="ABC_TRANSPORTER_1"/>
    <property type="match status" value="1"/>
</dbReference>
<organism evidence="6 7">
    <name type="scientific">Candidatus Muproteobacteria bacterium RBG_16_64_11</name>
    <dbReference type="NCBI Taxonomy" id="1817758"/>
    <lineage>
        <taxon>Bacteria</taxon>
        <taxon>Pseudomonadati</taxon>
        <taxon>Pseudomonadota</taxon>
        <taxon>Candidatus Muproteobacteria</taxon>
    </lineage>
</organism>
<comment type="similarity">
    <text evidence="4">Belongs to the ABC transporter superfamily. Macrolide exporter (TC 3.A.1.122) family.</text>
</comment>
<dbReference type="STRING" id="1817758.A2150_03220"/>
<sequence length="233" mass="25764">MEKMTEHAVVLRHVSKIYRQDTLAVQALTDINLDIPKKELACLSGPSGSGKSTLLNLIGGLDKPTSGEITVDGSRVDLLGKAELAALRLHKIGFVFQAYNLIPVLTARENVEFVMQLQGIGPAERHARAMDILKEVDLTGLEDRRPGELSGGQQQRVAVARAIVSEPSLVLADEPTANLDSKTAQALMELLVHMNQEHNVTFIFSTHDKLVMDFSRRLIKLHDGRIVEDRMRE</sequence>
<dbReference type="PANTHER" id="PTHR24220">
    <property type="entry name" value="IMPORT ATP-BINDING PROTEIN"/>
    <property type="match status" value="1"/>
</dbReference>
<keyword evidence="3 6" id="KW-0067">ATP-binding</keyword>
<evidence type="ECO:0000313" key="7">
    <source>
        <dbReference type="Proteomes" id="UP000177925"/>
    </source>
</evidence>
<dbReference type="GO" id="GO:0098796">
    <property type="term" value="C:membrane protein complex"/>
    <property type="evidence" value="ECO:0007669"/>
    <property type="project" value="UniProtKB-ARBA"/>
</dbReference>
<feature type="domain" description="ABC transporter" evidence="5">
    <location>
        <begin position="9"/>
        <end position="233"/>
    </location>
</feature>
<gene>
    <name evidence="6" type="ORF">A2150_03220</name>
</gene>
<dbReference type="GO" id="GO:0022857">
    <property type="term" value="F:transmembrane transporter activity"/>
    <property type="evidence" value="ECO:0007669"/>
    <property type="project" value="UniProtKB-ARBA"/>
</dbReference>
<evidence type="ECO:0000256" key="4">
    <source>
        <dbReference type="ARBA" id="ARBA00038388"/>
    </source>
</evidence>
<evidence type="ECO:0000256" key="2">
    <source>
        <dbReference type="ARBA" id="ARBA00022741"/>
    </source>
</evidence>
<keyword evidence="1" id="KW-0813">Transport</keyword>
<dbReference type="CDD" id="cd03255">
    <property type="entry name" value="ABC_MJ0796_LolCDE_FtsE"/>
    <property type="match status" value="1"/>
</dbReference>
<name>A0A1F6TIH9_9PROT</name>
<dbReference type="Proteomes" id="UP000177925">
    <property type="component" value="Unassembled WGS sequence"/>
</dbReference>
<comment type="caution">
    <text evidence="6">The sequence shown here is derived from an EMBL/GenBank/DDBJ whole genome shotgun (WGS) entry which is preliminary data.</text>
</comment>
<dbReference type="Gene3D" id="3.40.50.300">
    <property type="entry name" value="P-loop containing nucleotide triphosphate hydrolases"/>
    <property type="match status" value="1"/>
</dbReference>
<dbReference type="InterPro" id="IPR017871">
    <property type="entry name" value="ABC_transporter-like_CS"/>
</dbReference>
<proteinExistence type="inferred from homology"/>
<dbReference type="AlphaFoldDB" id="A0A1F6TIH9"/>
<keyword evidence="2" id="KW-0547">Nucleotide-binding</keyword>
<protein>
    <submittedName>
        <fullName evidence="6">Macrolide ABC transporter ATP-binding protein</fullName>
    </submittedName>
</protein>
<accession>A0A1F6TIH9</accession>
<dbReference type="GO" id="GO:0005524">
    <property type="term" value="F:ATP binding"/>
    <property type="evidence" value="ECO:0007669"/>
    <property type="project" value="UniProtKB-KW"/>
</dbReference>
<dbReference type="InterPro" id="IPR003593">
    <property type="entry name" value="AAA+_ATPase"/>
</dbReference>
<evidence type="ECO:0000256" key="1">
    <source>
        <dbReference type="ARBA" id="ARBA00022448"/>
    </source>
</evidence>
<dbReference type="InterPro" id="IPR027417">
    <property type="entry name" value="P-loop_NTPase"/>
</dbReference>
<reference evidence="6 7" key="1">
    <citation type="journal article" date="2016" name="Nat. Commun.">
        <title>Thousands of microbial genomes shed light on interconnected biogeochemical processes in an aquifer system.</title>
        <authorList>
            <person name="Anantharaman K."/>
            <person name="Brown C.T."/>
            <person name="Hug L.A."/>
            <person name="Sharon I."/>
            <person name="Castelle C.J."/>
            <person name="Probst A.J."/>
            <person name="Thomas B.C."/>
            <person name="Singh A."/>
            <person name="Wilkins M.J."/>
            <person name="Karaoz U."/>
            <person name="Brodie E.L."/>
            <person name="Williams K.H."/>
            <person name="Hubbard S.S."/>
            <person name="Banfield J.F."/>
        </authorList>
    </citation>
    <scope>NUCLEOTIDE SEQUENCE [LARGE SCALE GENOMIC DNA]</scope>
</reference>
<evidence type="ECO:0000256" key="3">
    <source>
        <dbReference type="ARBA" id="ARBA00022840"/>
    </source>
</evidence>
<dbReference type="GO" id="GO:0005886">
    <property type="term" value="C:plasma membrane"/>
    <property type="evidence" value="ECO:0007669"/>
    <property type="project" value="TreeGrafter"/>
</dbReference>
<dbReference type="Pfam" id="PF00005">
    <property type="entry name" value="ABC_tran"/>
    <property type="match status" value="1"/>
</dbReference>
<evidence type="ECO:0000313" key="6">
    <source>
        <dbReference type="EMBL" id="OGI44889.1"/>
    </source>
</evidence>
<dbReference type="SUPFAM" id="SSF52540">
    <property type="entry name" value="P-loop containing nucleoside triphosphate hydrolases"/>
    <property type="match status" value="1"/>
</dbReference>
<dbReference type="InterPro" id="IPR017911">
    <property type="entry name" value="MacB-like_ATP-bd"/>
</dbReference>
<dbReference type="InterPro" id="IPR015854">
    <property type="entry name" value="ABC_transpr_LolD-like"/>
</dbReference>